<evidence type="ECO:0000259" key="4">
    <source>
        <dbReference type="Pfam" id="PF13102"/>
    </source>
</evidence>
<dbReference type="RefSeq" id="WP_271148270.1">
    <property type="nucleotide sequence ID" value="NZ_CP115859.1"/>
</dbReference>
<dbReference type="InterPro" id="IPR013762">
    <property type="entry name" value="Integrase-like_cat_sf"/>
</dbReference>
<evidence type="ECO:0000313" key="5">
    <source>
        <dbReference type="EMBL" id="WBV59921.1"/>
    </source>
</evidence>
<evidence type="ECO:0000313" key="6">
    <source>
        <dbReference type="Proteomes" id="UP001210978"/>
    </source>
</evidence>
<keyword evidence="1" id="KW-0238">DNA-binding</keyword>
<keyword evidence="3" id="KW-0175">Coiled coil</keyword>
<dbReference type="EMBL" id="CP115859">
    <property type="protein sequence ID" value="WBV59921.1"/>
    <property type="molecule type" value="Genomic_DNA"/>
</dbReference>
<dbReference type="SUPFAM" id="SSF56349">
    <property type="entry name" value="DNA breaking-rejoining enzymes"/>
    <property type="match status" value="1"/>
</dbReference>
<evidence type="ECO:0000256" key="2">
    <source>
        <dbReference type="ARBA" id="ARBA00023172"/>
    </source>
</evidence>
<dbReference type="Pfam" id="PF13102">
    <property type="entry name" value="Phage_int_SAM_5"/>
    <property type="match status" value="1"/>
</dbReference>
<gene>
    <name evidence="5" type="ORF">PFY12_12840</name>
</gene>
<protein>
    <submittedName>
        <fullName evidence="5">Phage integrase SAM-like domain-containing protein</fullName>
    </submittedName>
</protein>
<dbReference type="InterPro" id="IPR025269">
    <property type="entry name" value="SAM-like_dom"/>
</dbReference>
<feature type="coiled-coil region" evidence="3">
    <location>
        <begin position="71"/>
        <end position="98"/>
    </location>
</feature>
<feature type="domain" description="Phage integrase SAM-like" evidence="4">
    <location>
        <begin position="127"/>
        <end position="219"/>
    </location>
</feature>
<dbReference type="Gene3D" id="1.10.443.10">
    <property type="entry name" value="Intergrase catalytic core"/>
    <property type="match status" value="1"/>
</dbReference>
<organism evidence="5 6">
    <name type="scientific">Chryseobacterium camelliae</name>
    <dbReference type="NCBI Taxonomy" id="1265445"/>
    <lineage>
        <taxon>Bacteria</taxon>
        <taxon>Pseudomonadati</taxon>
        <taxon>Bacteroidota</taxon>
        <taxon>Flavobacteriia</taxon>
        <taxon>Flavobacteriales</taxon>
        <taxon>Weeksellaceae</taxon>
        <taxon>Chryseobacterium group</taxon>
        <taxon>Chryseobacterium</taxon>
    </lineage>
</organism>
<reference evidence="5 6" key="1">
    <citation type="submission" date="2023-01" db="EMBL/GenBank/DDBJ databases">
        <title>Complete genome of Chryseobacterium camelliae VAN22-5A.</title>
        <authorList>
            <person name="Zong G."/>
            <person name="Cao G."/>
        </authorList>
    </citation>
    <scope>NUCLEOTIDE SEQUENCE [LARGE SCALE GENOMIC DNA]</scope>
    <source>
        <strain evidence="5 6">VAN22-5A</strain>
    </source>
</reference>
<dbReference type="Proteomes" id="UP001210978">
    <property type="component" value="Chromosome"/>
</dbReference>
<name>A0ABY7QMI9_9FLAO</name>
<proteinExistence type="predicted"/>
<dbReference type="InterPro" id="IPR011010">
    <property type="entry name" value="DNA_brk_join_enz"/>
</dbReference>
<dbReference type="Gene3D" id="1.10.150.130">
    <property type="match status" value="1"/>
</dbReference>
<dbReference type="InterPro" id="IPR010998">
    <property type="entry name" value="Integrase_recombinase_N"/>
</dbReference>
<accession>A0ABY7QMI9</accession>
<evidence type="ECO:0000256" key="1">
    <source>
        <dbReference type="ARBA" id="ARBA00023125"/>
    </source>
</evidence>
<keyword evidence="6" id="KW-1185">Reference proteome</keyword>
<sequence>MLKTKFFVRHTSGEGVTSIYVRVTNGRAFDLKTPTKETCILSNWDNENKMMKERFFIEQKGKLVEKRDGVTRALVIQSKEVNARLQELEKKIEKSFKESEGVEFNLDWLKNIINPPVVKEDAIPDDFVAYCDIFTEQKKHEVSKRYLSKIKRTRDIVAEFLKYGKKKKIGFIELNQQFASDFGTYMFEIEEYSKNYVSNTLKLIRVVASHAERNGIKLHPQIKMVKSKLEKTIFQILTPGELEVIGNHNFEDIDLENIRDWLIISTLAGQRISDFMRFTSNMISKETNDKEQEIYFLNFTQDKTGHVLHLPIHPKILEILHKRDFQFPPKYDEDDYNKLVKTVCKDAGITEMCYGGIEIGKRKVFANYPKHELVTSHIGRRSFASNNYGIIPTPLLMRATGHKSESMFLKYIGKIDNQQSHALASYFYD</sequence>
<keyword evidence="2" id="KW-0233">DNA recombination</keyword>
<evidence type="ECO:0000256" key="3">
    <source>
        <dbReference type="SAM" id="Coils"/>
    </source>
</evidence>